<dbReference type="GO" id="GO:0043115">
    <property type="term" value="F:precorrin-2 dehydrogenase activity"/>
    <property type="evidence" value="ECO:0007669"/>
    <property type="project" value="UniProtKB-EC"/>
</dbReference>
<dbReference type="SUPFAM" id="SSF75615">
    <property type="entry name" value="Siroheme synthase middle domains-like"/>
    <property type="match status" value="1"/>
</dbReference>
<dbReference type="InterPro" id="IPR028281">
    <property type="entry name" value="Sirohaem_synthase_central"/>
</dbReference>
<dbReference type="EC" id="1.3.1.76" evidence="2"/>
<dbReference type="Proteomes" id="UP000251853">
    <property type="component" value="Unassembled WGS sequence"/>
</dbReference>
<evidence type="ECO:0000313" key="9">
    <source>
        <dbReference type="EMBL" id="SQB16397.1"/>
    </source>
</evidence>
<evidence type="ECO:0000256" key="4">
    <source>
        <dbReference type="ARBA" id="ARBA00023027"/>
    </source>
</evidence>
<dbReference type="InterPro" id="IPR028161">
    <property type="entry name" value="Met8-like"/>
</dbReference>
<evidence type="ECO:0000259" key="7">
    <source>
        <dbReference type="Pfam" id="PF14824"/>
    </source>
</evidence>
<evidence type="ECO:0000256" key="2">
    <source>
        <dbReference type="ARBA" id="ARBA00012400"/>
    </source>
</evidence>
<reference evidence="9 11" key="2">
    <citation type="submission" date="2018-06" db="EMBL/GenBank/DDBJ databases">
        <authorList>
            <consortium name="Pathogen Informatics"/>
            <person name="Doyle S."/>
        </authorList>
    </citation>
    <scope>NUCLEOTIDE SEQUENCE [LARGE SCALE GENOMIC DNA]</scope>
    <source>
        <strain evidence="9 11">NCTC11224</strain>
    </source>
</reference>
<dbReference type="AlphaFoldDB" id="A0A174C6K7"/>
<dbReference type="Gene3D" id="3.40.50.720">
    <property type="entry name" value="NAD(P)-binding Rossmann-like Domain"/>
    <property type="match status" value="1"/>
</dbReference>
<organism evidence="8 10">
    <name type="scientific">Enterocloster clostridioformis</name>
    <dbReference type="NCBI Taxonomy" id="1531"/>
    <lineage>
        <taxon>Bacteria</taxon>
        <taxon>Bacillati</taxon>
        <taxon>Bacillota</taxon>
        <taxon>Clostridia</taxon>
        <taxon>Lachnospirales</taxon>
        <taxon>Lachnospiraceae</taxon>
        <taxon>Enterocloster</taxon>
    </lineage>
</organism>
<dbReference type="RefSeq" id="WP_022201822.1">
    <property type="nucleotide sequence ID" value="NZ_JADPAG010000005.1"/>
</dbReference>
<evidence type="ECO:0000313" key="8">
    <source>
        <dbReference type="EMBL" id="CUO07530.1"/>
    </source>
</evidence>
<comment type="pathway">
    <text evidence="1">Porphyrin-containing compound metabolism; siroheme biosynthesis; sirohydrochlorin from precorrin-2: step 1/1.</text>
</comment>
<sequence length="241" mass="26289">MAVCVFFGTFARTDMPGDIMGGANFMAYFPFFADIEGMKWLIAGGGGVALRKVRDLLPYGAVIEVVSPDMCPGLDALAQDNAYTDVLKLTRKEFGDRDLDGADFVIAATSEPGLNSRISALCRSKRIPVNVVDVKEECSFIFPSIVRDGPVVVGISTGGMSPVIARYLKARIRSAMPDSLGELTARLGAYRKTVKDMFPDSPQVRSALFYELAEEGLSHNGCLTQEQAQIIINRKLEQKHE</sequence>
<proteinExistence type="predicted"/>
<comment type="catalytic activity">
    <reaction evidence="6">
        <text>precorrin-2 + NAD(+) = sirohydrochlorin + NADH + 2 H(+)</text>
        <dbReference type="Rhea" id="RHEA:15613"/>
        <dbReference type="ChEBI" id="CHEBI:15378"/>
        <dbReference type="ChEBI" id="CHEBI:57540"/>
        <dbReference type="ChEBI" id="CHEBI:57945"/>
        <dbReference type="ChEBI" id="CHEBI:58351"/>
        <dbReference type="ChEBI" id="CHEBI:58827"/>
        <dbReference type="EC" id="1.3.1.76"/>
    </reaction>
</comment>
<dbReference type="InterPro" id="IPR036291">
    <property type="entry name" value="NAD(P)-bd_dom_sf"/>
</dbReference>
<gene>
    <name evidence="8" type="primary">cysG_2</name>
    <name evidence="9" type="synonym">cysG_1</name>
    <name evidence="8" type="ORF">ERS852480_00400</name>
    <name evidence="9" type="ORF">NCTC11224_05512</name>
</gene>
<dbReference type="GO" id="GO:0019354">
    <property type="term" value="P:siroheme biosynthetic process"/>
    <property type="evidence" value="ECO:0007669"/>
    <property type="project" value="UniProtKB-UniPathway"/>
</dbReference>
<dbReference type="Pfam" id="PF14824">
    <property type="entry name" value="Sirohm_synth_M"/>
    <property type="match status" value="1"/>
</dbReference>
<dbReference type="PANTHER" id="PTHR35330">
    <property type="entry name" value="SIROHEME BIOSYNTHESIS PROTEIN MET8"/>
    <property type="match status" value="1"/>
</dbReference>
<dbReference type="InterPro" id="IPR006367">
    <property type="entry name" value="Sirohaem_synthase_N"/>
</dbReference>
<evidence type="ECO:0000313" key="11">
    <source>
        <dbReference type="Proteomes" id="UP000251853"/>
    </source>
</evidence>
<keyword evidence="11" id="KW-1185">Reference proteome</keyword>
<reference evidence="8 10" key="1">
    <citation type="submission" date="2015-09" db="EMBL/GenBank/DDBJ databases">
        <authorList>
            <consortium name="Pathogen Informatics"/>
        </authorList>
    </citation>
    <scope>NUCLEOTIDE SEQUENCE [LARGE SCALE GENOMIC DNA]</scope>
    <source>
        <strain evidence="8 10">2789STDY5834865</strain>
    </source>
</reference>
<keyword evidence="5" id="KW-0627">Porphyrin biosynthesis</keyword>
<dbReference type="UniPathway" id="UPA00262">
    <property type="reaction ID" value="UER00222"/>
</dbReference>
<dbReference type="SUPFAM" id="SSF51735">
    <property type="entry name" value="NAD(P)-binding Rossmann-fold domains"/>
    <property type="match status" value="1"/>
</dbReference>
<dbReference type="GO" id="GO:0004325">
    <property type="term" value="F:ferrochelatase activity"/>
    <property type="evidence" value="ECO:0007669"/>
    <property type="project" value="InterPro"/>
</dbReference>
<dbReference type="NCBIfam" id="TIGR01470">
    <property type="entry name" value="cysG_Nterm"/>
    <property type="match status" value="1"/>
</dbReference>
<evidence type="ECO:0000256" key="1">
    <source>
        <dbReference type="ARBA" id="ARBA00005010"/>
    </source>
</evidence>
<evidence type="ECO:0000256" key="5">
    <source>
        <dbReference type="ARBA" id="ARBA00023244"/>
    </source>
</evidence>
<dbReference type="Gene3D" id="3.30.160.110">
    <property type="entry name" value="Siroheme synthase, domain 2"/>
    <property type="match status" value="1"/>
</dbReference>
<dbReference type="Pfam" id="PF13241">
    <property type="entry name" value="NAD_binding_7"/>
    <property type="match status" value="1"/>
</dbReference>
<feature type="domain" description="Siroheme synthase central" evidence="7">
    <location>
        <begin position="148"/>
        <end position="174"/>
    </location>
</feature>
<accession>A0A174C6K7</accession>
<evidence type="ECO:0000256" key="6">
    <source>
        <dbReference type="ARBA" id="ARBA00047561"/>
    </source>
</evidence>
<keyword evidence="3" id="KW-0560">Oxidoreductase</keyword>
<dbReference type="EMBL" id="CZAB01000002">
    <property type="protein sequence ID" value="CUO07530.1"/>
    <property type="molecule type" value="Genomic_DNA"/>
</dbReference>
<dbReference type="Proteomes" id="UP000095512">
    <property type="component" value="Unassembled WGS sequence"/>
</dbReference>
<protein>
    <recommendedName>
        <fullName evidence="2">precorrin-2 dehydrogenase</fullName>
        <ecNumber evidence="2">1.3.1.76</ecNumber>
    </recommendedName>
</protein>
<name>A0A174C6K7_9FIRM</name>
<keyword evidence="4" id="KW-0520">NAD</keyword>
<dbReference type="PANTHER" id="PTHR35330:SF1">
    <property type="entry name" value="SIROHEME BIOSYNTHESIS PROTEIN MET8"/>
    <property type="match status" value="1"/>
</dbReference>
<evidence type="ECO:0000313" key="10">
    <source>
        <dbReference type="Proteomes" id="UP000095512"/>
    </source>
</evidence>
<dbReference type="EMBL" id="UAVW01000020">
    <property type="protein sequence ID" value="SQB16397.1"/>
    <property type="molecule type" value="Genomic_DNA"/>
</dbReference>
<evidence type="ECO:0000256" key="3">
    <source>
        <dbReference type="ARBA" id="ARBA00023002"/>
    </source>
</evidence>